<dbReference type="Gene3D" id="3.40.1160.10">
    <property type="entry name" value="Acetylglutamate kinase-like"/>
    <property type="match status" value="1"/>
</dbReference>
<evidence type="ECO:0000256" key="3">
    <source>
        <dbReference type="ARBA" id="ARBA00022777"/>
    </source>
</evidence>
<evidence type="ECO:0000256" key="2">
    <source>
        <dbReference type="ARBA" id="ARBA00022741"/>
    </source>
</evidence>
<dbReference type="PANTHER" id="PTHR43654:SF1">
    <property type="entry name" value="ISOPENTENYL PHOSPHATE KINASE"/>
    <property type="match status" value="1"/>
</dbReference>
<organism evidence="6">
    <name type="scientific">mine drainage metagenome</name>
    <dbReference type="NCBI Taxonomy" id="410659"/>
    <lineage>
        <taxon>unclassified sequences</taxon>
        <taxon>metagenomes</taxon>
        <taxon>ecological metagenomes</taxon>
    </lineage>
</organism>
<protein>
    <submittedName>
        <fullName evidence="6">Aspartate/glutamate/uridylate kinase</fullName>
    </submittedName>
</protein>
<keyword evidence="4" id="KW-0067">ATP-binding</keyword>
<reference evidence="6" key="1">
    <citation type="submission" date="2013-08" db="EMBL/GenBank/DDBJ databases">
        <authorList>
            <person name="Mendez C."/>
            <person name="Richter M."/>
            <person name="Ferrer M."/>
            <person name="Sanchez J."/>
        </authorList>
    </citation>
    <scope>NUCLEOTIDE SEQUENCE</scope>
</reference>
<dbReference type="GO" id="GO:0016301">
    <property type="term" value="F:kinase activity"/>
    <property type="evidence" value="ECO:0007669"/>
    <property type="project" value="UniProtKB-KW"/>
</dbReference>
<dbReference type="SUPFAM" id="SSF53633">
    <property type="entry name" value="Carbamate kinase-like"/>
    <property type="match status" value="1"/>
</dbReference>
<keyword evidence="2" id="KW-0547">Nucleotide-binding</keyword>
<accession>T0YMH6</accession>
<dbReference type="GO" id="GO:0016114">
    <property type="term" value="P:terpenoid biosynthetic process"/>
    <property type="evidence" value="ECO:0007669"/>
    <property type="project" value="TreeGrafter"/>
</dbReference>
<name>T0YMH6_9ZZZZ</name>
<gene>
    <name evidence="6" type="ORF">B2A_12085</name>
</gene>
<sequence length="144" mass="15735">MNNELYLLKIGGSLISSQTNPDEINFKAIMRILKEIENARKDKGFRLIIGHGSGTTGHVPSKKYNVGKGFTGEKSMIGSILTERACSTLNDIVVHTALDMGMPAFSFSPHSFSITSRGSISDVYTQPLHIALKRGFIPIVYGMC</sequence>
<dbReference type="PANTHER" id="PTHR43654">
    <property type="entry name" value="GLUTAMATE 5-KINASE"/>
    <property type="match status" value="1"/>
</dbReference>
<reference evidence="6" key="2">
    <citation type="journal article" date="2014" name="ISME J.">
        <title>Microbial stratification in low pH oxic and suboxic macroscopic growths along an acid mine drainage.</title>
        <authorList>
            <person name="Mendez-Garcia C."/>
            <person name="Mesa V."/>
            <person name="Sprenger R.R."/>
            <person name="Richter M."/>
            <person name="Diez M.S."/>
            <person name="Solano J."/>
            <person name="Bargiela R."/>
            <person name="Golyshina O.V."/>
            <person name="Manteca A."/>
            <person name="Ramos J.L."/>
            <person name="Gallego J.R."/>
            <person name="Llorente I."/>
            <person name="Martins Dos Santos V.A."/>
            <person name="Jensen O.N."/>
            <person name="Pelaez A.I."/>
            <person name="Sanchez J."/>
            <person name="Ferrer M."/>
        </authorList>
    </citation>
    <scope>NUCLEOTIDE SEQUENCE</scope>
</reference>
<dbReference type="InterPro" id="IPR001048">
    <property type="entry name" value="Asp/Glu/Uridylate_kinase"/>
</dbReference>
<dbReference type="GO" id="GO:0005829">
    <property type="term" value="C:cytosol"/>
    <property type="evidence" value="ECO:0007669"/>
    <property type="project" value="TreeGrafter"/>
</dbReference>
<proteinExistence type="predicted"/>
<evidence type="ECO:0000256" key="4">
    <source>
        <dbReference type="ARBA" id="ARBA00022840"/>
    </source>
</evidence>
<dbReference type="InterPro" id="IPR036393">
    <property type="entry name" value="AceGlu_kinase-like_sf"/>
</dbReference>
<dbReference type="GO" id="GO:0005524">
    <property type="term" value="F:ATP binding"/>
    <property type="evidence" value="ECO:0007669"/>
    <property type="project" value="UniProtKB-KW"/>
</dbReference>
<evidence type="ECO:0000259" key="5">
    <source>
        <dbReference type="Pfam" id="PF00696"/>
    </source>
</evidence>
<evidence type="ECO:0000313" key="6">
    <source>
        <dbReference type="EMBL" id="EQD36626.1"/>
    </source>
</evidence>
<dbReference type="GO" id="GO:0102043">
    <property type="term" value="F:isopentenyl phosphate kinase activity"/>
    <property type="evidence" value="ECO:0007669"/>
    <property type="project" value="TreeGrafter"/>
</dbReference>
<feature type="domain" description="Aspartate/glutamate/uridylate kinase" evidence="5">
    <location>
        <begin position="7"/>
        <end position="143"/>
    </location>
</feature>
<keyword evidence="1" id="KW-0808">Transferase</keyword>
<keyword evidence="3 6" id="KW-0418">Kinase</keyword>
<dbReference type="AlphaFoldDB" id="T0YMH6"/>
<dbReference type="Pfam" id="PF00696">
    <property type="entry name" value="AA_kinase"/>
    <property type="match status" value="1"/>
</dbReference>
<evidence type="ECO:0000256" key="1">
    <source>
        <dbReference type="ARBA" id="ARBA00022679"/>
    </source>
</evidence>
<dbReference type="EMBL" id="AUZZ01008715">
    <property type="protein sequence ID" value="EQD36626.1"/>
    <property type="molecule type" value="Genomic_DNA"/>
</dbReference>
<comment type="caution">
    <text evidence="6">The sequence shown here is derived from an EMBL/GenBank/DDBJ whole genome shotgun (WGS) entry which is preliminary data.</text>
</comment>